<feature type="transmembrane region" description="Helical" evidence="3">
    <location>
        <begin position="78"/>
        <end position="95"/>
    </location>
</feature>
<dbReference type="InterPro" id="IPR036927">
    <property type="entry name" value="Cyt_c_oxase-like_su1_sf"/>
</dbReference>
<keyword evidence="3" id="KW-0812">Transmembrane</keyword>
<feature type="transmembrane region" description="Helical" evidence="3">
    <location>
        <begin position="142"/>
        <end position="163"/>
    </location>
</feature>
<feature type="transmembrane region" description="Helical" evidence="3">
    <location>
        <begin position="393"/>
        <end position="412"/>
    </location>
</feature>
<feature type="domain" description="Cytochrome oxidase subunit I profile" evidence="4">
    <location>
        <begin position="187"/>
        <end position="497"/>
    </location>
</feature>
<feature type="transmembrane region" description="Helical" evidence="3">
    <location>
        <begin position="244"/>
        <end position="262"/>
    </location>
</feature>
<keyword evidence="6" id="KW-1185">Reference proteome</keyword>
<dbReference type="GO" id="GO:0020037">
    <property type="term" value="F:heme binding"/>
    <property type="evidence" value="ECO:0007669"/>
    <property type="project" value="InterPro"/>
</dbReference>
<comment type="caution">
    <text evidence="5">The sequence shown here is derived from an EMBL/GenBank/DDBJ whole genome shotgun (WGS) entry which is preliminary data.</text>
</comment>
<evidence type="ECO:0000256" key="1">
    <source>
        <dbReference type="ARBA" id="ARBA00022660"/>
    </source>
</evidence>
<sequence length="497" mass="55350">MSNPSQISPAKDAQMRVEIDRSLRHPVMFFFTSGAAWLAVSLVLGIIASAKTHSPTFLGECGIFQYGRSFPAHINTLIYGWGAQAGFGVMIWLMARFARQPSKNAGTILTAGHIWNLCVLIGTIGILAGHGTGKHWMQFPTFVWPVMLAAYAVIAVWSIVAFRCRKNNHVYISQWYLLGAIIWFPWVFLTANLYVNVFDVHPLMAAAINGWFRHALIFLFFTPIAIASAYYISAKVSGRAIYNYSYSIGGFWALAIVAPWAGMQTMMGSPIPVFLQYVGAAATMLVGVPLLAAGVNILKTASGQQETVAYSPSLRFSIAGVFGMLLLAFASLILAHPSAMRFTQFTIAGYGYDVLAIYGFFSMCMFGAIYFIVPRITRREWLSRRLIRTHFWFSIYGVLFIFLFCTLLGGFQQGAAQENYTQPWIQAVANTFPFTVGMTVAWCFVLYANFFFFVHLALMWLRLGRRSSHPTLLRREHSALGPHGPEGDIEELESAKA</sequence>
<dbReference type="Gene3D" id="1.20.210.10">
    <property type="entry name" value="Cytochrome c oxidase-like, subunit I domain"/>
    <property type="match status" value="1"/>
</dbReference>
<dbReference type="Pfam" id="PF00115">
    <property type="entry name" value="COX1"/>
    <property type="match status" value="1"/>
</dbReference>
<feature type="transmembrane region" description="Helical" evidence="3">
    <location>
        <begin position="355"/>
        <end position="373"/>
    </location>
</feature>
<evidence type="ECO:0000313" key="5">
    <source>
        <dbReference type="EMBL" id="MBK1853960.1"/>
    </source>
</evidence>
<keyword evidence="3" id="KW-0472">Membrane</keyword>
<feature type="transmembrane region" description="Helical" evidence="3">
    <location>
        <begin position="215"/>
        <end position="232"/>
    </location>
</feature>
<evidence type="ECO:0000313" key="6">
    <source>
        <dbReference type="Proteomes" id="UP000634206"/>
    </source>
</evidence>
<name>A0AAE2SCG6_9BACT</name>
<evidence type="ECO:0000256" key="2">
    <source>
        <dbReference type="SAM" id="MobiDB-lite"/>
    </source>
</evidence>
<dbReference type="GO" id="GO:0009060">
    <property type="term" value="P:aerobic respiration"/>
    <property type="evidence" value="ECO:0007669"/>
    <property type="project" value="InterPro"/>
</dbReference>
<dbReference type="SUPFAM" id="SSF81442">
    <property type="entry name" value="Cytochrome c oxidase subunit I-like"/>
    <property type="match status" value="1"/>
</dbReference>
<dbReference type="Proteomes" id="UP000634206">
    <property type="component" value="Unassembled WGS sequence"/>
</dbReference>
<dbReference type="InterPro" id="IPR000883">
    <property type="entry name" value="Cyt_C_Oxase_1"/>
</dbReference>
<dbReference type="GO" id="GO:0016020">
    <property type="term" value="C:membrane"/>
    <property type="evidence" value="ECO:0007669"/>
    <property type="project" value="InterPro"/>
</dbReference>
<dbReference type="PROSITE" id="PS50855">
    <property type="entry name" value="COX1"/>
    <property type="match status" value="1"/>
</dbReference>
<proteinExistence type="predicted"/>
<protein>
    <submittedName>
        <fullName evidence="5">Cbb3-type cytochrome c oxidase subunit I</fullName>
    </submittedName>
</protein>
<dbReference type="EMBL" id="JAENIG010000002">
    <property type="protein sequence ID" value="MBK1853960.1"/>
    <property type="molecule type" value="Genomic_DNA"/>
</dbReference>
<dbReference type="GO" id="GO:0004129">
    <property type="term" value="F:cytochrome-c oxidase activity"/>
    <property type="evidence" value="ECO:0007669"/>
    <property type="project" value="InterPro"/>
</dbReference>
<keyword evidence="1" id="KW-0679">Respiratory chain</keyword>
<gene>
    <name evidence="5" type="ORF">JIN83_03240</name>
</gene>
<evidence type="ECO:0000256" key="3">
    <source>
        <dbReference type="SAM" id="Phobius"/>
    </source>
</evidence>
<feature type="transmembrane region" description="Helical" evidence="3">
    <location>
        <begin position="27"/>
        <end position="48"/>
    </location>
</feature>
<dbReference type="AlphaFoldDB" id="A0AAE2SCG6"/>
<organism evidence="5 6">
    <name type="scientific">Oceaniferula flava</name>
    <dbReference type="NCBI Taxonomy" id="2800421"/>
    <lineage>
        <taxon>Bacteria</taxon>
        <taxon>Pseudomonadati</taxon>
        <taxon>Verrucomicrobiota</taxon>
        <taxon>Verrucomicrobiia</taxon>
        <taxon>Verrucomicrobiales</taxon>
        <taxon>Verrucomicrobiaceae</taxon>
        <taxon>Oceaniferula</taxon>
    </lineage>
</organism>
<dbReference type="RefSeq" id="WP_309488568.1">
    <property type="nucleotide sequence ID" value="NZ_JAENIG010000002.1"/>
</dbReference>
<feature type="compositionally biased region" description="Acidic residues" evidence="2">
    <location>
        <begin position="487"/>
        <end position="497"/>
    </location>
</feature>
<reference evidence="5" key="1">
    <citation type="submission" date="2021-01" db="EMBL/GenBank/DDBJ databases">
        <title>Modified the classification status of verrucomicrobia.</title>
        <authorList>
            <person name="Feng X."/>
        </authorList>
    </citation>
    <scope>NUCLEOTIDE SEQUENCE</scope>
    <source>
        <strain evidence="5">5K15</strain>
    </source>
</reference>
<keyword evidence="1" id="KW-0813">Transport</keyword>
<feature type="transmembrane region" description="Helical" evidence="3">
    <location>
        <begin position="175"/>
        <end position="195"/>
    </location>
</feature>
<accession>A0AAE2SCG6</accession>
<evidence type="ECO:0000259" key="4">
    <source>
        <dbReference type="PROSITE" id="PS50855"/>
    </source>
</evidence>
<feature type="transmembrane region" description="Helical" evidence="3">
    <location>
        <begin position="432"/>
        <end position="461"/>
    </location>
</feature>
<dbReference type="InterPro" id="IPR023616">
    <property type="entry name" value="Cyt_c_oxase-like_su1_dom"/>
</dbReference>
<feature type="transmembrane region" description="Helical" evidence="3">
    <location>
        <begin position="107"/>
        <end position="130"/>
    </location>
</feature>
<keyword evidence="1" id="KW-0249">Electron transport</keyword>
<feature type="transmembrane region" description="Helical" evidence="3">
    <location>
        <begin position="274"/>
        <end position="295"/>
    </location>
</feature>
<feature type="transmembrane region" description="Helical" evidence="3">
    <location>
        <begin position="316"/>
        <end position="335"/>
    </location>
</feature>
<feature type="region of interest" description="Disordered" evidence="2">
    <location>
        <begin position="476"/>
        <end position="497"/>
    </location>
</feature>
<keyword evidence="3" id="KW-1133">Transmembrane helix</keyword>